<sequence>MKMLVMFFLKVLEQEGCHLANKLRKKHIFFFKQKMKVKLATQLLSRSVADALKFCKYNLNLPEFVGVDATVKFIEIFNDVFDILNTRSIKCIGKKKAMCRDNFLDIYDFTSKFTEYIKGLRIKNIDGEYVPVLNSNRKTGFLGFIICLNSLLDLYKTLILPEKLYFIRTYKLSQDHLELFFGSIRSQGGHNNNPTAKQFRSAYRKLVIHSTSIPQFNTGNCIPLDDVDILHYSSKDPIKVINESSVNINYDPLFEEENDKTVDKFINDHNYVVTTKETFTLSHFSKEIIIYIAGFVTHKLSSTLHCEACVSALFSLDKEDFMNSLITLKNRYGNNGGLCYPSEDVITVCYETENVLKSFDYKNKSVNKLLIQSKVLSRFIGNPIIFNSLKSHNTDSQNVLVDHIPLLIKSITITYCKLKVKYSIQSHNEKPSLRSWYNKLTLFKGQ</sequence>
<dbReference type="InterPro" id="IPR048367">
    <property type="entry name" value="TNP-like_RNaseH_C"/>
</dbReference>
<dbReference type="Pfam" id="PF21788">
    <property type="entry name" value="TNP-like_GBD"/>
    <property type="match status" value="1"/>
</dbReference>
<dbReference type="PANTHER" id="PTHR47577">
    <property type="entry name" value="THAP DOMAIN-CONTAINING PROTEIN 6"/>
    <property type="match status" value="1"/>
</dbReference>
<dbReference type="InterPro" id="IPR048366">
    <property type="entry name" value="TNP-like_GBD"/>
</dbReference>
<organism evidence="4">
    <name type="scientific">Schizaphis graminum</name>
    <name type="common">Green bug aphid</name>
    <dbReference type="NCBI Taxonomy" id="13262"/>
    <lineage>
        <taxon>Eukaryota</taxon>
        <taxon>Metazoa</taxon>
        <taxon>Ecdysozoa</taxon>
        <taxon>Arthropoda</taxon>
        <taxon>Hexapoda</taxon>
        <taxon>Insecta</taxon>
        <taxon>Pterygota</taxon>
        <taxon>Neoptera</taxon>
        <taxon>Paraneoptera</taxon>
        <taxon>Hemiptera</taxon>
        <taxon>Sternorrhyncha</taxon>
        <taxon>Aphidomorpha</taxon>
        <taxon>Aphidoidea</taxon>
        <taxon>Aphididae</taxon>
        <taxon>Aphidini</taxon>
        <taxon>Schizaphis</taxon>
    </lineage>
</organism>
<dbReference type="PANTHER" id="PTHR47577:SF2">
    <property type="entry name" value="THAP DOMAIN CONTAINING 9"/>
    <property type="match status" value="1"/>
</dbReference>
<proteinExistence type="predicted"/>
<feature type="domain" description="Transposable element P transposase-like RNase H C-terminal" evidence="2">
    <location>
        <begin position="170"/>
        <end position="204"/>
    </location>
</feature>
<feature type="domain" description="Transposable element P transposase-like GTP-binding insertion" evidence="1">
    <location>
        <begin position="10"/>
        <end position="96"/>
    </location>
</feature>
<dbReference type="Pfam" id="PF22824">
    <property type="entry name" value="THAP9_C"/>
    <property type="match status" value="1"/>
</dbReference>
<feature type="domain" description="DNA transposase THAP9 C-terminal" evidence="3">
    <location>
        <begin position="268"/>
        <end position="427"/>
    </location>
</feature>
<protein>
    <submittedName>
        <fullName evidence="4">THAP domain-containing protein 9</fullName>
    </submittedName>
</protein>
<dbReference type="Pfam" id="PF21789">
    <property type="entry name" value="TNP-like_RNaseH_C"/>
    <property type="match status" value="1"/>
</dbReference>
<evidence type="ECO:0000259" key="2">
    <source>
        <dbReference type="Pfam" id="PF21789"/>
    </source>
</evidence>
<evidence type="ECO:0000313" key="4">
    <source>
        <dbReference type="EMBL" id="MBY16414.1"/>
    </source>
</evidence>
<dbReference type="InterPro" id="IPR055035">
    <property type="entry name" value="THAP9_C"/>
</dbReference>
<evidence type="ECO:0000259" key="3">
    <source>
        <dbReference type="Pfam" id="PF22824"/>
    </source>
</evidence>
<dbReference type="AlphaFoldDB" id="A0A2S2NGU1"/>
<gene>
    <name evidence="4" type="primary">THAP9_36</name>
    <name evidence="4" type="ORF">g.160854</name>
</gene>
<dbReference type="EMBL" id="GGMR01003795">
    <property type="protein sequence ID" value="MBY16414.1"/>
    <property type="molecule type" value="Transcribed_RNA"/>
</dbReference>
<name>A0A2S2NGU1_SCHGA</name>
<reference evidence="4" key="1">
    <citation type="submission" date="2018-04" db="EMBL/GenBank/DDBJ databases">
        <title>Transcriptome of Schizaphis graminum biotype I.</title>
        <authorList>
            <person name="Scully E.D."/>
            <person name="Geib S.M."/>
            <person name="Palmer N.A."/>
            <person name="Koch K."/>
            <person name="Bradshaw J."/>
            <person name="Heng-Moss T."/>
            <person name="Sarath G."/>
        </authorList>
    </citation>
    <scope>NUCLEOTIDE SEQUENCE</scope>
</reference>
<evidence type="ECO:0000259" key="1">
    <source>
        <dbReference type="Pfam" id="PF21788"/>
    </source>
</evidence>
<accession>A0A2S2NGU1</accession>